<evidence type="ECO:0000313" key="2">
    <source>
        <dbReference type="EMBL" id="KAJ6219287.1"/>
    </source>
</evidence>
<comment type="caution">
    <text evidence="2">The sequence shown here is derived from an EMBL/GenBank/DDBJ whole genome shotgun (WGS) entry which is preliminary data.</text>
</comment>
<feature type="compositionally biased region" description="Low complexity" evidence="1">
    <location>
        <begin position="433"/>
        <end position="445"/>
    </location>
</feature>
<sequence length="570" mass="62990">MDSSSTAIRNRINQTNRSPVISYISPSSNYGLTAKTPNIIGSGNNHKKDIIHKEFTVKLSPFPNRNSLVQCSTIANPNSPITKFPVTTNEVICSNAETKQTFINDNYNPSTYVQSLSSNNMIQSASNESTLRSSNKRQIFSLEDDENIVSFGNYLKRPCNQILNQIDLDDDDDDSELMFEEPQNSVLPQNHKNLKRSTTSLDHELPSLATTSFRKRVRNNEILSSYSSSSNSLSNQLNKRKFSPENLSADSKVQKKRTVIEELELLTSETSPYYRNIYNQQSESITRPSKPDSTNHLPLEKDSSSKLTTSIEKIDDKSMVFEDSYSGEEDGNDIQISSVSPAAVTDNERIDEPNVLDDRVYPLPTHIFSIKDHEYDRKKSQNRLDRFMAAVQQSCEGQKKEQQNEQAQSKTFVNIATIETPKSNETIAGSQIPTPTNLLTPSSSSQFALPKAPNSNIPVLSNPLKGTSASSVSQKERPTFVFGLQSTTSASQPTTSISIGQVGNSTNSTSNIPLIQSVTTTPSIGNGFSASKPVTSIAAQPEVNFAIPTTTTTTTLNGNYNKTYKFNLIK</sequence>
<dbReference type="EMBL" id="JAPWDV010000002">
    <property type="protein sequence ID" value="KAJ6219287.1"/>
    <property type="molecule type" value="Genomic_DNA"/>
</dbReference>
<organism evidence="2 3">
    <name type="scientific">Blomia tropicalis</name>
    <name type="common">Mite</name>
    <dbReference type="NCBI Taxonomy" id="40697"/>
    <lineage>
        <taxon>Eukaryota</taxon>
        <taxon>Metazoa</taxon>
        <taxon>Ecdysozoa</taxon>
        <taxon>Arthropoda</taxon>
        <taxon>Chelicerata</taxon>
        <taxon>Arachnida</taxon>
        <taxon>Acari</taxon>
        <taxon>Acariformes</taxon>
        <taxon>Sarcoptiformes</taxon>
        <taxon>Astigmata</taxon>
        <taxon>Glycyphagoidea</taxon>
        <taxon>Echimyopodidae</taxon>
        <taxon>Blomia</taxon>
    </lineage>
</organism>
<reference evidence="2" key="1">
    <citation type="submission" date="2022-12" db="EMBL/GenBank/DDBJ databases">
        <title>Genome assemblies of Blomia tropicalis.</title>
        <authorList>
            <person name="Cui Y."/>
        </authorList>
    </citation>
    <scope>NUCLEOTIDE SEQUENCE</scope>
    <source>
        <tissue evidence="2">Adult mites</tissue>
    </source>
</reference>
<feature type="region of interest" description="Disordered" evidence="1">
    <location>
        <begin position="226"/>
        <end position="254"/>
    </location>
</feature>
<protein>
    <submittedName>
        <fullName evidence="2">Uncharacterized protein</fullName>
    </submittedName>
</protein>
<feature type="compositionally biased region" description="Polar residues" evidence="1">
    <location>
        <begin position="279"/>
        <end position="296"/>
    </location>
</feature>
<dbReference type="AlphaFoldDB" id="A0A9Q0M820"/>
<dbReference type="Proteomes" id="UP001142055">
    <property type="component" value="Chromosome 2"/>
</dbReference>
<feature type="region of interest" description="Disordered" evidence="1">
    <location>
        <begin position="426"/>
        <end position="449"/>
    </location>
</feature>
<name>A0A9Q0M820_BLOTA</name>
<dbReference type="OMA" id="HDEDDYH"/>
<gene>
    <name evidence="2" type="ORF">RDWZM_005099</name>
</gene>
<proteinExistence type="predicted"/>
<evidence type="ECO:0000256" key="1">
    <source>
        <dbReference type="SAM" id="MobiDB-lite"/>
    </source>
</evidence>
<feature type="region of interest" description="Disordered" evidence="1">
    <location>
        <begin position="279"/>
        <end position="311"/>
    </location>
</feature>
<evidence type="ECO:0000313" key="3">
    <source>
        <dbReference type="Proteomes" id="UP001142055"/>
    </source>
</evidence>
<accession>A0A9Q0M820</accession>
<keyword evidence="3" id="KW-1185">Reference proteome</keyword>
<feature type="compositionally biased region" description="Low complexity" evidence="1">
    <location>
        <begin position="226"/>
        <end position="237"/>
    </location>
</feature>